<dbReference type="InterPro" id="IPR003690">
    <property type="entry name" value="MTERF"/>
</dbReference>
<name>D6WKL7_TRICA</name>
<dbReference type="PANTHER" id="PTHR15437">
    <property type="entry name" value="TRANSCRIPTION TERMINATION FACTOR, MITOCHONDRIAL"/>
    <property type="match status" value="1"/>
</dbReference>
<sequence length="491" mass="57374">MSLLCGHKLLKTGFKNYSKLRRFTSEVTNSEVLVQYFGLPSYKTNSYIKKQKLGRIRPENLIQTANFCKEVGFDLKTVLDAPMLLRFYPSTVDQYYTVLKEGGFKNITPKVLAKFRTLCRAPIYKLKNRHIDRKTDVVASFISHLNPRPENFTVNTSGDEEVWAEAHFKVLLEYLKWRLNATDDDIAKLVKVHPTVCRKSFKYLCENIATAEELGFTHDKILKYGYILHAYPKYTKEVMEKYPVVAGACIKRAMRMYPKIVNTSPSNIKRILQILRDHNISDEAIAKRMNVLHISPETVDIRLHELKNVADFKVLLHNPNILKLVIHHNRAKSRLQFLKELQLKCTTVSVLGNDNNKFDIHIREGRDANTFTDIYAFLKGTFKKEVDEFEATLKKHPYYLQVPLLSMEDTYFYLREEKFSNSAIFKVIYILLYPKEKIKNAFKEVNQFASRRSKHLSQISRLNLALYFIEREHHFTGDGVWEKNERIEEAA</sequence>
<dbReference type="InParanoid" id="D6WKL7"/>
<dbReference type="OrthoDB" id="10064535at2759"/>
<dbReference type="SMART" id="SM00733">
    <property type="entry name" value="Mterf"/>
    <property type="match status" value="5"/>
</dbReference>
<dbReference type="GO" id="GO:0006393">
    <property type="term" value="P:termination of mitochondrial transcription"/>
    <property type="evidence" value="ECO:0000318"/>
    <property type="project" value="GO_Central"/>
</dbReference>
<dbReference type="HOGENOM" id="CLU_040703_0_0_1"/>
<dbReference type="PANTHER" id="PTHR15437:SF7">
    <property type="entry name" value="TRANSCRIPTION TERMINATION FACTOR 5, MITOCHONDRIAL"/>
    <property type="match status" value="1"/>
</dbReference>
<dbReference type="AlphaFoldDB" id="D6WKL7"/>
<dbReference type="KEGG" id="tca:103314916"/>
<dbReference type="OMA" id="RHPNWCH"/>
<keyword evidence="4" id="KW-1185">Reference proteome</keyword>
<evidence type="ECO:0000256" key="2">
    <source>
        <dbReference type="ARBA" id="ARBA00022946"/>
    </source>
</evidence>
<evidence type="ECO:0000313" key="4">
    <source>
        <dbReference type="Proteomes" id="UP000007266"/>
    </source>
</evidence>
<protein>
    <submittedName>
        <fullName evidence="3">Uncharacterized protein</fullName>
    </submittedName>
</protein>
<dbReference type="Gene3D" id="1.25.70.10">
    <property type="entry name" value="Transcription termination factor 3, mitochondrial"/>
    <property type="match status" value="1"/>
</dbReference>
<dbReference type="Proteomes" id="UP000007266">
    <property type="component" value="Linkage group 5"/>
</dbReference>
<dbReference type="eggNOG" id="ENOG502RXWB">
    <property type="taxonomic scope" value="Eukaryota"/>
</dbReference>
<accession>D6WKL7</accession>
<dbReference type="GO" id="GO:0003676">
    <property type="term" value="F:nucleic acid binding"/>
    <property type="evidence" value="ECO:0000318"/>
    <property type="project" value="GO_Central"/>
</dbReference>
<dbReference type="InterPro" id="IPR038538">
    <property type="entry name" value="MTERF_sf"/>
</dbReference>
<evidence type="ECO:0000313" key="3">
    <source>
        <dbReference type="EMBL" id="EFA03014.2"/>
    </source>
</evidence>
<keyword evidence="2" id="KW-0809">Transit peptide</keyword>
<dbReference type="FunCoup" id="D6WKL7">
    <property type="interactions" value="95"/>
</dbReference>
<proteinExistence type="inferred from homology"/>
<dbReference type="GO" id="GO:0005759">
    <property type="term" value="C:mitochondrial matrix"/>
    <property type="evidence" value="ECO:0000318"/>
    <property type="project" value="GO_Central"/>
</dbReference>
<reference evidence="3 4" key="1">
    <citation type="journal article" date="2008" name="Nature">
        <title>The genome of the model beetle and pest Tribolium castaneum.</title>
        <authorList>
            <consortium name="Tribolium Genome Sequencing Consortium"/>
            <person name="Richards S."/>
            <person name="Gibbs R.A."/>
            <person name="Weinstock G.M."/>
            <person name="Brown S.J."/>
            <person name="Denell R."/>
            <person name="Beeman R.W."/>
            <person name="Gibbs R."/>
            <person name="Beeman R.W."/>
            <person name="Brown S.J."/>
            <person name="Bucher G."/>
            <person name="Friedrich M."/>
            <person name="Grimmelikhuijzen C.J."/>
            <person name="Klingler M."/>
            <person name="Lorenzen M."/>
            <person name="Richards S."/>
            <person name="Roth S."/>
            <person name="Schroder R."/>
            <person name="Tautz D."/>
            <person name="Zdobnov E.M."/>
            <person name="Muzny D."/>
            <person name="Gibbs R.A."/>
            <person name="Weinstock G.M."/>
            <person name="Attaway T."/>
            <person name="Bell S."/>
            <person name="Buhay C.J."/>
            <person name="Chandrabose M.N."/>
            <person name="Chavez D."/>
            <person name="Clerk-Blankenburg K.P."/>
            <person name="Cree A."/>
            <person name="Dao M."/>
            <person name="Davis C."/>
            <person name="Chacko J."/>
            <person name="Dinh H."/>
            <person name="Dugan-Rocha S."/>
            <person name="Fowler G."/>
            <person name="Garner T.T."/>
            <person name="Garnes J."/>
            <person name="Gnirke A."/>
            <person name="Hawes A."/>
            <person name="Hernandez J."/>
            <person name="Hines S."/>
            <person name="Holder M."/>
            <person name="Hume J."/>
            <person name="Jhangiani S.N."/>
            <person name="Joshi V."/>
            <person name="Khan Z.M."/>
            <person name="Jackson L."/>
            <person name="Kovar C."/>
            <person name="Kowis A."/>
            <person name="Lee S."/>
            <person name="Lewis L.R."/>
            <person name="Margolis J."/>
            <person name="Morgan M."/>
            <person name="Nazareth L.V."/>
            <person name="Nguyen N."/>
            <person name="Okwuonu G."/>
            <person name="Parker D."/>
            <person name="Richards S."/>
            <person name="Ruiz S.J."/>
            <person name="Santibanez J."/>
            <person name="Savard J."/>
            <person name="Scherer S.E."/>
            <person name="Schneider B."/>
            <person name="Sodergren E."/>
            <person name="Tautz D."/>
            <person name="Vattahil S."/>
            <person name="Villasana D."/>
            <person name="White C.S."/>
            <person name="Wright R."/>
            <person name="Park Y."/>
            <person name="Beeman R.W."/>
            <person name="Lord J."/>
            <person name="Oppert B."/>
            <person name="Lorenzen M."/>
            <person name="Brown S."/>
            <person name="Wang L."/>
            <person name="Savard J."/>
            <person name="Tautz D."/>
            <person name="Richards S."/>
            <person name="Weinstock G."/>
            <person name="Gibbs R.A."/>
            <person name="Liu Y."/>
            <person name="Worley K."/>
            <person name="Weinstock G."/>
            <person name="Elsik C.G."/>
            <person name="Reese J.T."/>
            <person name="Elhaik E."/>
            <person name="Landan G."/>
            <person name="Graur D."/>
            <person name="Arensburger P."/>
            <person name="Atkinson P."/>
            <person name="Beeman R.W."/>
            <person name="Beidler J."/>
            <person name="Brown S.J."/>
            <person name="Demuth J.P."/>
            <person name="Drury D.W."/>
            <person name="Du Y.Z."/>
            <person name="Fujiwara H."/>
            <person name="Lorenzen M."/>
            <person name="Maselli V."/>
            <person name="Osanai M."/>
            <person name="Park Y."/>
            <person name="Robertson H.M."/>
            <person name="Tu Z."/>
            <person name="Wang J.J."/>
            <person name="Wang S."/>
            <person name="Richards S."/>
            <person name="Song H."/>
            <person name="Zhang L."/>
            <person name="Sodergren E."/>
            <person name="Werner D."/>
            <person name="Stanke M."/>
            <person name="Morgenstern B."/>
            <person name="Solovyev V."/>
            <person name="Kosarev P."/>
            <person name="Brown G."/>
            <person name="Chen H.C."/>
            <person name="Ermolaeva O."/>
            <person name="Hlavina W."/>
            <person name="Kapustin Y."/>
            <person name="Kiryutin B."/>
            <person name="Kitts P."/>
            <person name="Maglott D."/>
            <person name="Pruitt K."/>
            <person name="Sapojnikov V."/>
            <person name="Souvorov A."/>
            <person name="Mackey A.J."/>
            <person name="Waterhouse R.M."/>
            <person name="Wyder S."/>
            <person name="Zdobnov E.M."/>
            <person name="Zdobnov E.M."/>
            <person name="Wyder S."/>
            <person name="Kriventseva E.V."/>
            <person name="Kadowaki T."/>
            <person name="Bork P."/>
            <person name="Aranda M."/>
            <person name="Bao R."/>
            <person name="Beermann A."/>
            <person name="Berns N."/>
            <person name="Bolognesi R."/>
            <person name="Bonneton F."/>
            <person name="Bopp D."/>
            <person name="Brown S.J."/>
            <person name="Bucher G."/>
            <person name="Butts T."/>
            <person name="Chaumot A."/>
            <person name="Denell R.E."/>
            <person name="Ferrier D.E."/>
            <person name="Friedrich M."/>
            <person name="Gordon C.M."/>
            <person name="Jindra M."/>
            <person name="Klingler M."/>
            <person name="Lan Q."/>
            <person name="Lattorff H.M."/>
            <person name="Laudet V."/>
            <person name="von Levetsow C."/>
            <person name="Liu Z."/>
            <person name="Lutz R."/>
            <person name="Lynch J.A."/>
            <person name="da Fonseca R.N."/>
            <person name="Posnien N."/>
            <person name="Reuter R."/>
            <person name="Roth S."/>
            <person name="Savard J."/>
            <person name="Schinko J.B."/>
            <person name="Schmitt C."/>
            <person name="Schoppmeier M."/>
            <person name="Schroder R."/>
            <person name="Shippy T.D."/>
            <person name="Simonnet F."/>
            <person name="Marques-Souza H."/>
            <person name="Tautz D."/>
            <person name="Tomoyasu Y."/>
            <person name="Trauner J."/>
            <person name="Van der Zee M."/>
            <person name="Vervoort M."/>
            <person name="Wittkopp N."/>
            <person name="Wimmer E.A."/>
            <person name="Yang X."/>
            <person name="Jones A.K."/>
            <person name="Sattelle D.B."/>
            <person name="Ebert P.R."/>
            <person name="Nelson D."/>
            <person name="Scott J.G."/>
            <person name="Beeman R.W."/>
            <person name="Muthukrishnan S."/>
            <person name="Kramer K.J."/>
            <person name="Arakane Y."/>
            <person name="Beeman R.W."/>
            <person name="Zhu Q."/>
            <person name="Hogenkamp D."/>
            <person name="Dixit R."/>
            <person name="Oppert B."/>
            <person name="Jiang H."/>
            <person name="Zou Z."/>
            <person name="Marshall J."/>
            <person name="Elpidina E."/>
            <person name="Vinokurov K."/>
            <person name="Oppert C."/>
            <person name="Zou Z."/>
            <person name="Evans J."/>
            <person name="Lu Z."/>
            <person name="Zhao P."/>
            <person name="Sumathipala N."/>
            <person name="Altincicek B."/>
            <person name="Vilcinskas A."/>
            <person name="Williams M."/>
            <person name="Hultmark D."/>
            <person name="Hetru C."/>
            <person name="Jiang H."/>
            <person name="Grimmelikhuijzen C.J."/>
            <person name="Hauser F."/>
            <person name="Cazzamali G."/>
            <person name="Williamson M."/>
            <person name="Park Y."/>
            <person name="Li B."/>
            <person name="Tanaka Y."/>
            <person name="Predel R."/>
            <person name="Neupert S."/>
            <person name="Schachtner J."/>
            <person name="Verleyen P."/>
            <person name="Raible F."/>
            <person name="Bork P."/>
            <person name="Friedrich M."/>
            <person name="Walden K.K."/>
            <person name="Robertson H.M."/>
            <person name="Angeli S."/>
            <person name="Foret S."/>
            <person name="Bucher G."/>
            <person name="Schuetz S."/>
            <person name="Maleszka R."/>
            <person name="Wimmer E.A."/>
            <person name="Beeman R.W."/>
            <person name="Lorenzen M."/>
            <person name="Tomoyasu Y."/>
            <person name="Miller S.C."/>
            <person name="Grossmann D."/>
            <person name="Bucher G."/>
        </authorList>
    </citation>
    <scope>NUCLEOTIDE SEQUENCE [LARGE SCALE GENOMIC DNA]</scope>
    <source>
        <strain evidence="3 4">Georgia GA2</strain>
    </source>
</reference>
<dbReference type="STRING" id="7070.D6WKL7"/>
<organism evidence="3 4">
    <name type="scientific">Tribolium castaneum</name>
    <name type="common">Red flour beetle</name>
    <dbReference type="NCBI Taxonomy" id="7070"/>
    <lineage>
        <taxon>Eukaryota</taxon>
        <taxon>Metazoa</taxon>
        <taxon>Ecdysozoa</taxon>
        <taxon>Arthropoda</taxon>
        <taxon>Hexapoda</taxon>
        <taxon>Insecta</taxon>
        <taxon>Pterygota</taxon>
        <taxon>Neoptera</taxon>
        <taxon>Endopterygota</taxon>
        <taxon>Coleoptera</taxon>
        <taxon>Polyphaga</taxon>
        <taxon>Cucujiformia</taxon>
        <taxon>Tenebrionidae</taxon>
        <taxon>Tenebrionidae incertae sedis</taxon>
        <taxon>Tribolium</taxon>
    </lineage>
</organism>
<comment type="similarity">
    <text evidence="1">Belongs to the mTERF family.</text>
</comment>
<dbReference type="EMBL" id="KQ971342">
    <property type="protein sequence ID" value="EFA03014.2"/>
    <property type="molecule type" value="Genomic_DNA"/>
</dbReference>
<gene>
    <name evidence="3" type="primary">AUGUSTUS-3.0.2_10437</name>
    <name evidence="3" type="ORF">TcasGA2_TC010437</name>
</gene>
<reference evidence="3 4" key="2">
    <citation type="journal article" date="2010" name="Nucleic Acids Res.">
        <title>BeetleBase in 2010: revisions to provide comprehensive genomic information for Tribolium castaneum.</title>
        <authorList>
            <person name="Kim H.S."/>
            <person name="Murphy T."/>
            <person name="Xia J."/>
            <person name="Caragea D."/>
            <person name="Park Y."/>
            <person name="Beeman R.W."/>
            <person name="Lorenzen M.D."/>
            <person name="Butcher S."/>
            <person name="Manak J.R."/>
            <person name="Brown S.J."/>
        </authorList>
    </citation>
    <scope>GENOME REANNOTATION</scope>
    <source>
        <strain evidence="3 4">Georgia GA2</strain>
    </source>
</reference>
<evidence type="ECO:0000256" key="1">
    <source>
        <dbReference type="ARBA" id="ARBA00007692"/>
    </source>
</evidence>